<evidence type="ECO:0000256" key="2">
    <source>
        <dbReference type="SAM" id="MobiDB-lite"/>
    </source>
</evidence>
<feature type="domain" description="N-acetyltransferase" evidence="4">
    <location>
        <begin position="77"/>
        <end position="243"/>
    </location>
</feature>
<keyword evidence="5" id="KW-0436">Ligase</keyword>
<name>M0QNB9_9ACTN</name>
<dbReference type="eggNOG" id="COG1042">
    <property type="taxonomic scope" value="Bacteria"/>
</dbReference>
<dbReference type="PROSITE" id="PS50975">
    <property type="entry name" value="ATP_GRASP"/>
    <property type="match status" value="1"/>
</dbReference>
<keyword evidence="1" id="KW-0067">ATP-binding</keyword>
<dbReference type="InterPro" id="IPR011761">
    <property type="entry name" value="ATP-grasp"/>
</dbReference>
<dbReference type="GO" id="GO:0005524">
    <property type="term" value="F:ATP binding"/>
    <property type="evidence" value="ECO:0007669"/>
    <property type="project" value="UniProtKB-UniRule"/>
</dbReference>
<dbReference type="Pfam" id="PF13549">
    <property type="entry name" value="ATP-grasp_5"/>
    <property type="match status" value="1"/>
</dbReference>
<dbReference type="SUPFAM" id="SSF55729">
    <property type="entry name" value="Acyl-CoA N-acyltransferases (Nat)"/>
    <property type="match status" value="1"/>
</dbReference>
<dbReference type="Gene3D" id="3.40.50.261">
    <property type="entry name" value="Succinyl-CoA synthetase domains"/>
    <property type="match status" value="2"/>
</dbReference>
<gene>
    <name evidence="5" type="ORF">GS4_19_01020</name>
</gene>
<dbReference type="Gene3D" id="3.30.470.20">
    <property type="entry name" value="ATP-grasp fold, B domain"/>
    <property type="match status" value="1"/>
</dbReference>
<dbReference type="Pfam" id="PF00583">
    <property type="entry name" value="Acetyltransf_1"/>
    <property type="match status" value="1"/>
</dbReference>
<protein>
    <submittedName>
        <fullName evidence="5">Putative acetate--CoA ligase</fullName>
    </submittedName>
</protein>
<dbReference type="Gene3D" id="3.30.1490.20">
    <property type="entry name" value="ATP-grasp fold, A domain"/>
    <property type="match status" value="1"/>
</dbReference>
<proteinExistence type="predicted"/>
<evidence type="ECO:0000259" key="4">
    <source>
        <dbReference type="PROSITE" id="PS51186"/>
    </source>
</evidence>
<dbReference type="GO" id="GO:0016874">
    <property type="term" value="F:ligase activity"/>
    <property type="evidence" value="ECO:0007669"/>
    <property type="project" value="UniProtKB-KW"/>
</dbReference>
<reference evidence="5 6" key="1">
    <citation type="submission" date="2013-01" db="EMBL/GenBank/DDBJ databases">
        <title>Whole genome shotgun sequence of Gordonia soli NBRC 108243.</title>
        <authorList>
            <person name="Isaki-Nakamura S."/>
            <person name="Hosoyama A."/>
            <person name="Tsuchikane K."/>
            <person name="Ando Y."/>
            <person name="Baba S."/>
            <person name="Ohji S."/>
            <person name="Hamada M."/>
            <person name="Tamura T."/>
            <person name="Yamazoe A."/>
            <person name="Yamazaki S."/>
            <person name="Fujita N."/>
        </authorList>
    </citation>
    <scope>NUCLEOTIDE SEQUENCE [LARGE SCALE GENOMIC DNA]</scope>
    <source>
        <strain evidence="5 6">NBRC 108243</strain>
    </source>
</reference>
<dbReference type="InterPro" id="IPR016102">
    <property type="entry name" value="Succinyl-CoA_synth-like"/>
</dbReference>
<dbReference type="InterPro" id="IPR000182">
    <property type="entry name" value="GNAT_dom"/>
</dbReference>
<keyword evidence="1" id="KW-0547">Nucleotide-binding</keyword>
<dbReference type="EMBL" id="BANX01000019">
    <property type="protein sequence ID" value="GAC68912.1"/>
    <property type="molecule type" value="Genomic_DNA"/>
</dbReference>
<evidence type="ECO:0000313" key="6">
    <source>
        <dbReference type="Proteomes" id="UP000011666"/>
    </source>
</evidence>
<dbReference type="PANTHER" id="PTHR42793:SF1">
    <property type="entry name" value="PEPTIDYL-LYSINE N-ACETYLTRANSFERASE PATZ"/>
    <property type="match status" value="1"/>
</dbReference>
<dbReference type="SUPFAM" id="SSF51735">
    <property type="entry name" value="NAD(P)-binding Rossmann-fold domains"/>
    <property type="match status" value="1"/>
</dbReference>
<dbReference type="SMART" id="SM00881">
    <property type="entry name" value="CoA_binding"/>
    <property type="match status" value="1"/>
</dbReference>
<dbReference type="GO" id="GO:0016747">
    <property type="term" value="F:acyltransferase activity, transferring groups other than amino-acyl groups"/>
    <property type="evidence" value="ECO:0007669"/>
    <property type="project" value="InterPro"/>
</dbReference>
<organism evidence="5 6">
    <name type="scientific">Gordonia soli NBRC 108243</name>
    <dbReference type="NCBI Taxonomy" id="1223545"/>
    <lineage>
        <taxon>Bacteria</taxon>
        <taxon>Bacillati</taxon>
        <taxon>Actinomycetota</taxon>
        <taxon>Actinomycetes</taxon>
        <taxon>Mycobacteriales</taxon>
        <taxon>Gordoniaceae</taxon>
        <taxon>Gordonia</taxon>
    </lineage>
</organism>
<accession>M0QNB9</accession>
<dbReference type="GO" id="GO:0046872">
    <property type="term" value="F:metal ion binding"/>
    <property type="evidence" value="ECO:0007669"/>
    <property type="project" value="InterPro"/>
</dbReference>
<dbReference type="Pfam" id="PF13607">
    <property type="entry name" value="Succ_CoA_lig"/>
    <property type="match status" value="1"/>
</dbReference>
<dbReference type="InterPro" id="IPR013815">
    <property type="entry name" value="ATP_grasp_subdomain_1"/>
</dbReference>
<feature type="region of interest" description="Disordered" evidence="2">
    <location>
        <begin position="296"/>
        <end position="346"/>
    </location>
</feature>
<comment type="caution">
    <text evidence="5">The sequence shown here is derived from an EMBL/GenBank/DDBJ whole genome shotgun (WGS) entry which is preliminary data.</text>
</comment>
<dbReference type="InterPro" id="IPR016181">
    <property type="entry name" value="Acyl_CoA_acyltransferase"/>
</dbReference>
<feature type="domain" description="ATP-grasp" evidence="3">
    <location>
        <begin position="792"/>
        <end position="837"/>
    </location>
</feature>
<dbReference type="STRING" id="1223545.GS4_19_01020"/>
<dbReference type="SUPFAM" id="SSF56059">
    <property type="entry name" value="Glutathione synthetase ATP-binding domain-like"/>
    <property type="match status" value="1"/>
</dbReference>
<evidence type="ECO:0000256" key="1">
    <source>
        <dbReference type="PROSITE-ProRule" id="PRU00409"/>
    </source>
</evidence>
<dbReference type="Proteomes" id="UP000011666">
    <property type="component" value="Unassembled WGS sequence"/>
</dbReference>
<dbReference type="Gene3D" id="3.40.50.720">
    <property type="entry name" value="NAD(P)-binding Rossmann-like Domain"/>
    <property type="match status" value="1"/>
</dbReference>
<dbReference type="SUPFAM" id="SSF52210">
    <property type="entry name" value="Succinyl-CoA synthetase domains"/>
    <property type="match status" value="2"/>
</dbReference>
<feature type="compositionally biased region" description="Basic and acidic residues" evidence="2">
    <location>
        <begin position="28"/>
        <end position="39"/>
    </location>
</feature>
<feature type="region of interest" description="Disordered" evidence="2">
    <location>
        <begin position="1"/>
        <end position="54"/>
    </location>
</feature>
<dbReference type="Pfam" id="PF13380">
    <property type="entry name" value="CoA_binding_2"/>
    <property type="match status" value="1"/>
</dbReference>
<keyword evidence="6" id="KW-1185">Reference proteome</keyword>
<evidence type="ECO:0000313" key="5">
    <source>
        <dbReference type="EMBL" id="GAC68912.1"/>
    </source>
</evidence>
<dbReference type="PROSITE" id="PS51186">
    <property type="entry name" value="GNAT"/>
    <property type="match status" value="1"/>
</dbReference>
<dbReference type="InterPro" id="IPR036291">
    <property type="entry name" value="NAD(P)-bd_dom_sf"/>
</dbReference>
<dbReference type="Gene3D" id="3.40.630.30">
    <property type="match status" value="1"/>
</dbReference>
<sequence>MTEDATIADGESHDDTPTSAAAATPGLDESRPGIDESLRAGDLPAAGGVVDRPAPRGPWDYPRHWIADVLASDGGVVHLRPIVPDDADRIVDFHSKLSERTRYLRYFGPTPTLPPREVARMTTVDHQQRVALVAVLGGEVIAIGLYEGLAFDGKPESAEVAFVVADAHQGRGLGPILLEHLAGAAAENGFTRFEAEVLSENPTMVGVFRDAGYQLSRSFDGSTVHVEFLIDPTEALLSVRNARERASEARSVANLLRPSSVAVIGASSDPTKVGNALLANIIAGGFTGPVFPVNGPGHAGAATDEDADGAGDGPDGTPADGRAGARRAHHGPARTTRRDPERPPSVRGIRAYRTVRDIPDPIDLAVVAVPAAIVDDVLDDCLVKGVRTLVVVSAGFADRGEVGLETERRLVDQVREHGMRLVGPNALGVANNDPGVALNATLAPRIPAAGRVGFFCQSGALGIAILDTAARRSLGLSTFVSAGNRADVSGNDLLQYWDTDSATDVILLYLESFGNPRKFSRIARRVSRSKPIVAVKSGQGAMTPVRAARSAAGSLDDQIAQMVLEQAGVIQVDTIPELFDCATVLAYQPLPRGPRTRIIGNSSVLGSLAAATARGNGLEVTDSLDLGPAAGEQEFGDAVAAAMADDGVDGVVVVFVPPVAVDADGHARALMTAVAAGEGTPKPVVTTFLAVEGILPALTRQGENGAPGPGSIPSYGSPERAAAALARAWQYARWRQRPESVIHRPENTDPESARMFVREAMTPATPDIGAEIASDAVGEQDGGRVLDQVDSARLLAWYGIPVVPFEEVTTMHEASAAAGRLGFPVAVKATSEAWRGRLDREGARLDLPDATAVVTAFAELRDLTGDAVLHVQKMAPKGIGTVVRVSDDPSFGSLISFGLSGRTFEMLGDHGYRAIPLSELDAQELVDAPRSAPLLSGYRGEAPVDKAALTDLLVRISTLVDDLPEVRDVSLDPILCSPEGAAVLTAEIRVGPVPTRADTGPRRLG</sequence>
<dbReference type="PANTHER" id="PTHR42793">
    <property type="entry name" value="COA BINDING DOMAIN CONTAINING PROTEIN"/>
    <property type="match status" value="1"/>
</dbReference>
<dbReference type="AlphaFoldDB" id="M0QNB9"/>
<evidence type="ECO:0000259" key="3">
    <source>
        <dbReference type="PROSITE" id="PS50975"/>
    </source>
</evidence>
<dbReference type="CDD" id="cd04301">
    <property type="entry name" value="NAT_SF"/>
    <property type="match status" value="1"/>
</dbReference>
<dbReference type="eggNOG" id="COG1670">
    <property type="taxonomic scope" value="Bacteria"/>
</dbReference>
<dbReference type="InterPro" id="IPR032875">
    <property type="entry name" value="Succ_CoA_lig_flav_dom"/>
</dbReference>
<dbReference type="InterPro" id="IPR003781">
    <property type="entry name" value="CoA-bd"/>
</dbReference>